<comment type="similarity">
    <text evidence="2">Belongs to the auxin efflux carrier (TC 2.A.69) family.</text>
</comment>
<feature type="transmembrane region" description="Helical" evidence="8">
    <location>
        <begin position="186"/>
        <end position="206"/>
    </location>
</feature>
<keyword evidence="3" id="KW-0813">Transport</keyword>
<dbReference type="InterPro" id="IPR004776">
    <property type="entry name" value="Mem_transp_PIN-like"/>
</dbReference>
<feature type="transmembrane region" description="Helical" evidence="8">
    <location>
        <begin position="35"/>
        <end position="53"/>
    </location>
</feature>
<reference evidence="9 10" key="1">
    <citation type="submission" date="2018-03" db="EMBL/GenBank/DDBJ databases">
        <title>A gene transfer event suggests a long-term partnership between eustigmatophyte algae and a novel lineage of endosymbiotic bacteria.</title>
        <authorList>
            <person name="Yurchenko T."/>
            <person name="Sevcikova T."/>
            <person name="Pribyl P."/>
            <person name="El Karkouri K."/>
            <person name="Klimes V."/>
            <person name="Amaral R."/>
            <person name="Zbrankova V."/>
            <person name="Kim E."/>
            <person name="Raoult D."/>
            <person name="Santos L.M.A."/>
            <person name="Elias M."/>
        </authorList>
    </citation>
    <scope>NUCLEOTIDE SEQUENCE [LARGE SCALE GENOMIC DNA]</scope>
    <source>
        <strain evidence="9">CCALA 838</strain>
    </source>
</reference>
<dbReference type="PANTHER" id="PTHR36838">
    <property type="entry name" value="AUXIN EFFLUX CARRIER FAMILY PROTEIN"/>
    <property type="match status" value="1"/>
</dbReference>
<dbReference type="EMBL" id="CP027845">
    <property type="protein sequence ID" value="AVP87248.1"/>
    <property type="molecule type" value="Genomic_DNA"/>
</dbReference>
<keyword evidence="4" id="KW-1003">Cell membrane</keyword>
<dbReference type="GO" id="GO:0005886">
    <property type="term" value="C:plasma membrane"/>
    <property type="evidence" value="ECO:0007669"/>
    <property type="project" value="UniProtKB-SubCell"/>
</dbReference>
<dbReference type="AlphaFoldDB" id="A0A2P1P7K3"/>
<evidence type="ECO:0000256" key="7">
    <source>
        <dbReference type="ARBA" id="ARBA00023136"/>
    </source>
</evidence>
<feature type="transmembrane region" description="Helical" evidence="8">
    <location>
        <begin position="252"/>
        <end position="275"/>
    </location>
</feature>
<sequence>MSLFTTVFLKLFSGLLNVLLGFCAGKFSKLDRDHIANLLFYFISPIVFFAIPANASVSFAEISVTLVVFCISCLLCLIAYKLFTPYFDESTRNILAVTAGTANSGYLVLPLAATLFDDYTLSIYMMTIVGLNLYESTLGYFICMRSLSSAQESLNQVFRLPNLNAFALRCLYSLMGFDLPDFFDDFVHNMQIVYSTLGMIMIGLGISTIQKFKIDLKFTICAFVSKFLFSPLIINTFILLDKFIFHQYNISHYHALILLSTAPIAANTMVFASLIKLNLEKVATTVLLSALFSLLYMPCMITLFF</sequence>
<evidence type="ECO:0000256" key="3">
    <source>
        <dbReference type="ARBA" id="ARBA00022448"/>
    </source>
</evidence>
<dbReference type="Proteomes" id="UP000241762">
    <property type="component" value="Chromosome"/>
</dbReference>
<feature type="transmembrane region" description="Helical" evidence="8">
    <location>
        <begin position="218"/>
        <end position="240"/>
    </location>
</feature>
<keyword evidence="6 8" id="KW-1133">Transmembrane helix</keyword>
<dbReference type="InterPro" id="IPR038770">
    <property type="entry name" value="Na+/solute_symporter_sf"/>
</dbReference>
<dbReference type="Pfam" id="PF03547">
    <property type="entry name" value="Mem_trans"/>
    <property type="match status" value="1"/>
</dbReference>
<dbReference type="RefSeq" id="WP_106874116.1">
    <property type="nucleotide sequence ID" value="NZ_CP027845.1"/>
</dbReference>
<feature type="transmembrane region" description="Helical" evidence="8">
    <location>
        <begin position="6"/>
        <end position="23"/>
    </location>
</feature>
<dbReference type="PANTHER" id="PTHR36838:SF3">
    <property type="entry name" value="TRANSPORTER AUXIN EFFLUX CARRIER EC FAMILY"/>
    <property type="match status" value="1"/>
</dbReference>
<dbReference type="OrthoDB" id="9810457at2"/>
<evidence type="ECO:0000256" key="5">
    <source>
        <dbReference type="ARBA" id="ARBA00022692"/>
    </source>
</evidence>
<keyword evidence="10" id="KW-1185">Reference proteome</keyword>
<evidence type="ECO:0000313" key="10">
    <source>
        <dbReference type="Proteomes" id="UP000241762"/>
    </source>
</evidence>
<evidence type="ECO:0000256" key="4">
    <source>
        <dbReference type="ARBA" id="ARBA00022475"/>
    </source>
</evidence>
<evidence type="ECO:0000256" key="1">
    <source>
        <dbReference type="ARBA" id="ARBA00004651"/>
    </source>
</evidence>
<dbReference type="KEGG" id="ptc:phytr_2920"/>
<gene>
    <name evidence="9" type="ORF">phytr_2920</name>
</gene>
<dbReference type="Gene3D" id="1.20.1530.20">
    <property type="match status" value="1"/>
</dbReference>
<comment type="subcellular location">
    <subcellularLocation>
        <location evidence="1">Cell membrane</location>
        <topology evidence="1">Multi-pass membrane protein</topology>
    </subcellularLocation>
</comment>
<proteinExistence type="inferred from homology"/>
<organism evidence="9 10">
    <name type="scientific">Candidatus Phycorickettsia trachydisci</name>
    <dbReference type="NCBI Taxonomy" id="2115978"/>
    <lineage>
        <taxon>Bacteria</taxon>
        <taxon>Pseudomonadati</taxon>
        <taxon>Pseudomonadota</taxon>
        <taxon>Alphaproteobacteria</taxon>
        <taxon>Rickettsiales</taxon>
        <taxon>Rickettsiaceae</taxon>
        <taxon>Candidatus Phycorickettsia</taxon>
    </lineage>
</organism>
<feature type="transmembrane region" description="Helical" evidence="8">
    <location>
        <begin position="282"/>
        <end position="304"/>
    </location>
</feature>
<name>A0A2P1P7K3_9RICK</name>
<accession>A0A2P1P7K3</accession>
<feature type="transmembrane region" description="Helical" evidence="8">
    <location>
        <begin position="94"/>
        <end position="116"/>
    </location>
</feature>
<evidence type="ECO:0000256" key="6">
    <source>
        <dbReference type="ARBA" id="ARBA00022989"/>
    </source>
</evidence>
<keyword evidence="5 8" id="KW-0812">Transmembrane</keyword>
<feature type="transmembrane region" description="Helical" evidence="8">
    <location>
        <begin position="59"/>
        <end position="82"/>
    </location>
</feature>
<dbReference type="GO" id="GO:0055085">
    <property type="term" value="P:transmembrane transport"/>
    <property type="evidence" value="ECO:0007669"/>
    <property type="project" value="InterPro"/>
</dbReference>
<evidence type="ECO:0000256" key="2">
    <source>
        <dbReference type="ARBA" id="ARBA00010145"/>
    </source>
</evidence>
<keyword evidence="7 8" id="KW-0472">Membrane</keyword>
<protein>
    <submittedName>
        <fullName evidence="9">Permease</fullName>
    </submittedName>
</protein>
<evidence type="ECO:0000313" key="9">
    <source>
        <dbReference type="EMBL" id="AVP87248.1"/>
    </source>
</evidence>
<evidence type="ECO:0000256" key="8">
    <source>
        <dbReference type="SAM" id="Phobius"/>
    </source>
</evidence>